<organism evidence="2 3">
    <name type="scientific">Fictibacillus solisalsi</name>
    <dbReference type="NCBI Taxonomy" id="459525"/>
    <lineage>
        <taxon>Bacteria</taxon>
        <taxon>Bacillati</taxon>
        <taxon>Bacillota</taxon>
        <taxon>Bacilli</taxon>
        <taxon>Bacillales</taxon>
        <taxon>Fictibacillaceae</taxon>
        <taxon>Fictibacillus</taxon>
    </lineage>
</organism>
<protein>
    <submittedName>
        <fullName evidence="2">Uncharacterized protein</fullName>
    </submittedName>
</protein>
<keyword evidence="1" id="KW-0812">Transmembrane</keyword>
<dbReference type="OrthoDB" id="2991599at2"/>
<keyword evidence="3" id="KW-1185">Reference proteome</keyword>
<sequence length="81" mass="9468">MKEEGILLAISVVLTLLGIYLWRKGNTRESFWEAFIETVGDIVLFELPIFTTFRAWSVFLWLAALILFILFILINVSRLIY</sequence>
<dbReference type="AlphaFoldDB" id="A0A1G9ZXK2"/>
<gene>
    <name evidence="2" type="ORF">SAMN04488137_3785</name>
</gene>
<dbReference type="RefSeq" id="WP_090237094.1">
    <property type="nucleotide sequence ID" value="NZ_FNHW01000002.1"/>
</dbReference>
<dbReference type="Proteomes" id="UP000199544">
    <property type="component" value="Unassembled WGS sequence"/>
</dbReference>
<dbReference type="EMBL" id="FNHW01000002">
    <property type="protein sequence ID" value="SDN25621.1"/>
    <property type="molecule type" value="Genomic_DNA"/>
</dbReference>
<name>A0A1G9ZXK2_9BACL</name>
<evidence type="ECO:0000256" key="1">
    <source>
        <dbReference type="SAM" id="Phobius"/>
    </source>
</evidence>
<proteinExistence type="predicted"/>
<keyword evidence="1" id="KW-0472">Membrane</keyword>
<accession>A0A1G9ZXK2</accession>
<dbReference type="STRING" id="459525.SAMN04488137_3785"/>
<feature type="transmembrane region" description="Helical" evidence="1">
    <location>
        <begin position="59"/>
        <end position="80"/>
    </location>
</feature>
<keyword evidence="1" id="KW-1133">Transmembrane helix</keyword>
<reference evidence="3" key="1">
    <citation type="submission" date="2016-10" db="EMBL/GenBank/DDBJ databases">
        <authorList>
            <person name="Varghese N."/>
            <person name="Submissions S."/>
        </authorList>
    </citation>
    <scope>NUCLEOTIDE SEQUENCE [LARGE SCALE GENOMIC DNA]</scope>
    <source>
        <strain evidence="3">CGMCC 1.6854</strain>
    </source>
</reference>
<evidence type="ECO:0000313" key="3">
    <source>
        <dbReference type="Proteomes" id="UP000199544"/>
    </source>
</evidence>
<feature type="transmembrane region" description="Helical" evidence="1">
    <location>
        <begin position="6"/>
        <end position="22"/>
    </location>
</feature>
<evidence type="ECO:0000313" key="2">
    <source>
        <dbReference type="EMBL" id="SDN25621.1"/>
    </source>
</evidence>